<evidence type="ECO:0008006" key="3">
    <source>
        <dbReference type="Google" id="ProtNLM"/>
    </source>
</evidence>
<dbReference type="HOGENOM" id="CLU_2806564_0_0_9"/>
<dbReference type="AlphaFoldDB" id="B0TGH0"/>
<keyword evidence="2" id="KW-1185">Reference proteome</keyword>
<proteinExistence type="predicted"/>
<dbReference type="EMBL" id="CP000930">
    <property type="protein sequence ID" value="ABZ83231.1"/>
    <property type="molecule type" value="Genomic_DNA"/>
</dbReference>
<dbReference type="KEGG" id="hmo:HM1_0626"/>
<evidence type="ECO:0000313" key="2">
    <source>
        <dbReference type="Proteomes" id="UP000008550"/>
    </source>
</evidence>
<dbReference type="Proteomes" id="UP000008550">
    <property type="component" value="Chromosome"/>
</dbReference>
<reference evidence="1 2" key="1">
    <citation type="journal article" date="2008" name="J. Bacteriol.">
        <title>The genome of Heliobacterium modesticaldum, a phototrophic representative of the Firmicutes containing the simplest photosynthetic apparatus.</title>
        <authorList>
            <person name="Sattley W.M."/>
            <person name="Madigan M.T."/>
            <person name="Swingley W.D."/>
            <person name="Cheung P.C."/>
            <person name="Clocksin K.M."/>
            <person name="Conrad A.L."/>
            <person name="Dejesa L.C."/>
            <person name="Honchak B.M."/>
            <person name="Jung D.O."/>
            <person name="Karbach L.E."/>
            <person name="Kurdoglu A."/>
            <person name="Lahiri S."/>
            <person name="Mastrian S.D."/>
            <person name="Page L.E."/>
            <person name="Taylor H.L."/>
            <person name="Wang Z.T."/>
            <person name="Raymond J."/>
            <person name="Chen M."/>
            <person name="Blankenship R.E."/>
            <person name="Touchman J.W."/>
        </authorList>
    </citation>
    <scope>NUCLEOTIDE SEQUENCE [LARGE SCALE GENOMIC DNA]</scope>
    <source>
        <strain evidence="2">ATCC 51547 / Ice1</strain>
    </source>
</reference>
<dbReference type="STRING" id="498761.HM1_0626"/>
<organism evidence="1 2">
    <name type="scientific">Heliobacterium modesticaldum (strain ATCC 51547 / Ice1)</name>
    <dbReference type="NCBI Taxonomy" id="498761"/>
    <lineage>
        <taxon>Bacteria</taxon>
        <taxon>Bacillati</taxon>
        <taxon>Bacillota</taxon>
        <taxon>Clostridia</taxon>
        <taxon>Eubacteriales</taxon>
        <taxon>Heliobacteriaceae</taxon>
        <taxon>Heliomicrobium</taxon>
    </lineage>
</organism>
<gene>
    <name evidence="1" type="ORF">HM1_0626</name>
</gene>
<sequence>MWAFFEDYLKGTSQQEAARRNGIHSAQATLGKMLRDSKYLGDGFYPPVISQEIYDWAQEERKAARFA</sequence>
<evidence type="ECO:0000313" key="1">
    <source>
        <dbReference type="EMBL" id="ABZ83231.1"/>
    </source>
</evidence>
<protein>
    <recommendedName>
        <fullName evidence="3">Recombinase domain-containing protein</fullName>
    </recommendedName>
</protein>
<name>B0TGH0_HELMI</name>
<accession>B0TGH0</accession>